<accession>A0ABW8UHR6</accession>
<protein>
    <submittedName>
        <fullName evidence="1">Uncharacterized protein</fullName>
    </submittedName>
</protein>
<dbReference type="RefSeq" id="WP_192984156.1">
    <property type="nucleotide sequence ID" value="NZ_JABUYJ010000072.1"/>
</dbReference>
<organism evidence="1 2">
    <name type="scientific">Marinilactibacillus psychrotolerans</name>
    <dbReference type="NCBI Taxonomy" id="191770"/>
    <lineage>
        <taxon>Bacteria</taxon>
        <taxon>Bacillati</taxon>
        <taxon>Bacillota</taxon>
        <taxon>Bacilli</taxon>
        <taxon>Lactobacillales</taxon>
        <taxon>Carnobacteriaceae</taxon>
        <taxon>Marinilactibacillus</taxon>
    </lineage>
</organism>
<sequence>MTYVLELDITMGKSYAVIFREETCLWEDTITHTKTGFFLSLIGDNGLV</sequence>
<proteinExistence type="predicted"/>
<evidence type="ECO:0000313" key="2">
    <source>
        <dbReference type="Proteomes" id="UP001625374"/>
    </source>
</evidence>
<keyword evidence="2" id="KW-1185">Reference proteome</keyword>
<reference evidence="1 2" key="1">
    <citation type="submission" date="2024-08" db="EMBL/GenBank/DDBJ databases">
        <authorList>
            <person name="Arias E."/>
        </authorList>
    </citation>
    <scope>NUCLEOTIDE SEQUENCE [LARGE SCALE GENOMIC DNA]</scope>
    <source>
        <strain evidence="1 2">FAM 24106</strain>
    </source>
</reference>
<gene>
    <name evidence="1" type="ORF">ACEN37_01805</name>
</gene>
<name>A0ABW8UHR6_9LACT</name>
<dbReference type="EMBL" id="JBGQQK010000003">
    <property type="protein sequence ID" value="MFL2101979.1"/>
    <property type="molecule type" value="Genomic_DNA"/>
</dbReference>
<evidence type="ECO:0000313" key="1">
    <source>
        <dbReference type="EMBL" id="MFL2101979.1"/>
    </source>
</evidence>
<dbReference type="Proteomes" id="UP001625374">
    <property type="component" value="Unassembled WGS sequence"/>
</dbReference>
<comment type="caution">
    <text evidence="1">The sequence shown here is derived from an EMBL/GenBank/DDBJ whole genome shotgun (WGS) entry which is preliminary data.</text>
</comment>